<dbReference type="AlphaFoldDB" id="A0AAV1DG90"/>
<protein>
    <submittedName>
        <fullName evidence="2">OLC1v1006073C1</fullName>
    </submittedName>
</protein>
<reference evidence="2" key="1">
    <citation type="submission" date="2023-03" db="EMBL/GenBank/DDBJ databases">
        <authorList>
            <person name="Julca I."/>
        </authorList>
    </citation>
    <scope>NUCLEOTIDE SEQUENCE</scope>
</reference>
<proteinExistence type="predicted"/>
<name>A0AAV1DG90_OLDCO</name>
<sequence>MDYQLSRNDDEDNARKRRRIFVVHQVVTAVAIAVMWHEKHMVKEPRLDFSVARQIYLRRLYYGSDRVCKDQLRLTKHCFLFYALI</sequence>
<gene>
    <name evidence="2" type="ORF">OLC1_LOCUS15283</name>
</gene>
<dbReference type="Proteomes" id="UP001161247">
    <property type="component" value="Chromosome 5"/>
</dbReference>
<evidence type="ECO:0000313" key="3">
    <source>
        <dbReference type="Proteomes" id="UP001161247"/>
    </source>
</evidence>
<keyword evidence="1" id="KW-0472">Membrane</keyword>
<keyword evidence="3" id="KW-1185">Reference proteome</keyword>
<dbReference type="EMBL" id="OX459122">
    <property type="protein sequence ID" value="CAI9106840.1"/>
    <property type="molecule type" value="Genomic_DNA"/>
</dbReference>
<feature type="transmembrane region" description="Helical" evidence="1">
    <location>
        <begin position="20"/>
        <end position="37"/>
    </location>
</feature>
<accession>A0AAV1DG90</accession>
<evidence type="ECO:0000313" key="2">
    <source>
        <dbReference type="EMBL" id="CAI9106840.1"/>
    </source>
</evidence>
<keyword evidence="1" id="KW-1133">Transmembrane helix</keyword>
<keyword evidence="1" id="KW-0812">Transmembrane</keyword>
<evidence type="ECO:0000256" key="1">
    <source>
        <dbReference type="SAM" id="Phobius"/>
    </source>
</evidence>
<organism evidence="2 3">
    <name type="scientific">Oldenlandia corymbosa var. corymbosa</name>
    <dbReference type="NCBI Taxonomy" id="529605"/>
    <lineage>
        <taxon>Eukaryota</taxon>
        <taxon>Viridiplantae</taxon>
        <taxon>Streptophyta</taxon>
        <taxon>Embryophyta</taxon>
        <taxon>Tracheophyta</taxon>
        <taxon>Spermatophyta</taxon>
        <taxon>Magnoliopsida</taxon>
        <taxon>eudicotyledons</taxon>
        <taxon>Gunneridae</taxon>
        <taxon>Pentapetalae</taxon>
        <taxon>asterids</taxon>
        <taxon>lamiids</taxon>
        <taxon>Gentianales</taxon>
        <taxon>Rubiaceae</taxon>
        <taxon>Rubioideae</taxon>
        <taxon>Spermacoceae</taxon>
        <taxon>Hedyotis-Oldenlandia complex</taxon>
        <taxon>Oldenlandia</taxon>
    </lineage>
</organism>